<feature type="compositionally biased region" description="Polar residues" evidence="1">
    <location>
        <begin position="602"/>
        <end position="620"/>
    </location>
</feature>
<evidence type="ECO:0000313" key="5">
    <source>
        <dbReference type="WBParaSite" id="SCUD_0001117601-mRNA-1"/>
    </source>
</evidence>
<evidence type="ECO:0000259" key="2">
    <source>
        <dbReference type="PROSITE" id="PS50238"/>
    </source>
</evidence>
<dbReference type="InterPro" id="IPR008936">
    <property type="entry name" value="Rho_GTPase_activation_prot"/>
</dbReference>
<reference evidence="5" key="1">
    <citation type="submission" date="2016-06" db="UniProtKB">
        <authorList>
            <consortium name="WormBaseParasite"/>
        </authorList>
    </citation>
    <scope>IDENTIFICATION</scope>
</reference>
<sequence length="809" mass="92261">MSLFRRFFSCTSTDNYPFSYTTNLVQENTKKFPNNNNICIICHESVITCLNNQSIKKQKYLSSITKNKQLSPLTTEENQNIQTKQPGTMSVCISCTDILDNKKNPQLSDNKMLDVTTSSYQYNLTHPYTTNINTTNPTTTSPISTVKTCISMNDTTEKSISLQCSKFITRWITHCPFQWNIKSSNQRKTIINNNNNLQTTTTATTTIIYNNPIDPIYTQSTYQQDLLNPINKTIQTTNNDENIHEFIEECVIPIPVFNLFLYLAQEGVYAKDLFRRPGNIAQIKHILQRFASDQMIDWKDYNIHTVATVAKRVLFNIPNGLIGLKGEKQLLRTALLTQQPLNDNNQLKTICKTSIIHHYDTSNLEIDNNTENLLLELAEPTNTSPLISVLDETNINDNNKNVYYTNKEYTEQINDLIRRAIVITNIDTTQQSNTVNLLFSYGSIKQIYQLTPVDTELEWNSSLYIYFIDYEKEFDSVALLSHTEQQIQEKTISVVAALATVGLNIYKEKSKILRYNTICTNRITLDREAFEDLKTFAYLENITDEHGGSDADVKARIGETRAAYLQLKHIWNSEQLSTNTNTNVKTVLLHHSEDTNVYYELPTQNTSDPLARHYQQQSAVRENKPYSGERRNQDEPLEVDRIHMEESSQLRHKAGPHLESPGPKEKKKNKEHIGPKNAERHEKNKQELDGTSKEGPGQGGLKNAGRRPMLHLGGNRHLTIAHRQLTIMIFGILHQLVFNMAFNTANQNHGLENDNDELPNIPLLKLAEGVVKSVAGSMFHSCASSILLINQTTQFCSSLICKFYAKLII</sequence>
<dbReference type="InterPro" id="IPR000198">
    <property type="entry name" value="RhoGAP_dom"/>
</dbReference>
<feature type="compositionally biased region" description="Basic and acidic residues" evidence="1">
    <location>
        <begin position="671"/>
        <end position="692"/>
    </location>
</feature>
<dbReference type="STRING" id="6186.A0A183K847"/>
<dbReference type="PANTHER" id="PTHR47027">
    <property type="entry name" value="REVERSE TRANSCRIPTASE DOMAIN-CONTAINING PROTEIN"/>
    <property type="match status" value="1"/>
</dbReference>
<protein>
    <submittedName>
        <fullName evidence="5">Rho-GAP domain-containing protein</fullName>
    </submittedName>
</protein>
<name>A0A183K847_9TREM</name>
<dbReference type="WBParaSite" id="SCUD_0001117601-mRNA-1">
    <property type="protein sequence ID" value="SCUD_0001117601-mRNA-1"/>
    <property type="gene ID" value="SCUD_0001117601"/>
</dbReference>
<dbReference type="Pfam" id="PF00620">
    <property type="entry name" value="RhoGAP"/>
    <property type="match status" value="1"/>
</dbReference>
<feature type="compositionally biased region" description="Basic and acidic residues" evidence="1">
    <location>
        <begin position="621"/>
        <end position="649"/>
    </location>
</feature>
<evidence type="ECO:0000313" key="3">
    <source>
        <dbReference type="EMBL" id="VDP43396.1"/>
    </source>
</evidence>
<gene>
    <name evidence="3" type="ORF">SCUD_LOCUS11176</name>
</gene>
<dbReference type="GO" id="GO:0007165">
    <property type="term" value="P:signal transduction"/>
    <property type="evidence" value="ECO:0007669"/>
    <property type="project" value="InterPro"/>
</dbReference>
<organism evidence="5">
    <name type="scientific">Schistosoma curassoni</name>
    <dbReference type="NCBI Taxonomy" id="6186"/>
    <lineage>
        <taxon>Eukaryota</taxon>
        <taxon>Metazoa</taxon>
        <taxon>Spiralia</taxon>
        <taxon>Lophotrochozoa</taxon>
        <taxon>Platyhelminthes</taxon>
        <taxon>Trematoda</taxon>
        <taxon>Digenea</taxon>
        <taxon>Strigeidida</taxon>
        <taxon>Schistosomatoidea</taxon>
        <taxon>Schistosomatidae</taxon>
        <taxon>Schistosoma</taxon>
    </lineage>
</organism>
<dbReference type="PROSITE" id="PS50238">
    <property type="entry name" value="RHOGAP"/>
    <property type="match status" value="1"/>
</dbReference>
<keyword evidence="4" id="KW-1185">Reference proteome</keyword>
<dbReference type="SUPFAM" id="SSF48350">
    <property type="entry name" value="GTPase activation domain, GAP"/>
    <property type="match status" value="1"/>
</dbReference>
<evidence type="ECO:0000256" key="1">
    <source>
        <dbReference type="SAM" id="MobiDB-lite"/>
    </source>
</evidence>
<feature type="region of interest" description="Disordered" evidence="1">
    <location>
        <begin position="600"/>
        <end position="708"/>
    </location>
</feature>
<dbReference type="AlphaFoldDB" id="A0A183K847"/>
<dbReference type="Proteomes" id="UP000279833">
    <property type="component" value="Unassembled WGS sequence"/>
</dbReference>
<dbReference type="PANTHER" id="PTHR47027:SF25">
    <property type="entry name" value="REVERSE TRANSCRIPTASE DOMAIN-CONTAINING PROTEIN"/>
    <property type="match status" value="1"/>
</dbReference>
<feature type="domain" description="Rho-GAP" evidence="2">
    <location>
        <begin position="241"/>
        <end position="475"/>
    </location>
</feature>
<proteinExistence type="predicted"/>
<dbReference type="Gene3D" id="1.10.555.10">
    <property type="entry name" value="Rho GTPase activation protein"/>
    <property type="match status" value="1"/>
</dbReference>
<dbReference type="EMBL" id="UZAK01034241">
    <property type="protein sequence ID" value="VDP43396.1"/>
    <property type="molecule type" value="Genomic_DNA"/>
</dbReference>
<reference evidence="3 4" key="2">
    <citation type="submission" date="2018-11" db="EMBL/GenBank/DDBJ databases">
        <authorList>
            <consortium name="Pathogen Informatics"/>
        </authorList>
    </citation>
    <scope>NUCLEOTIDE SEQUENCE [LARGE SCALE GENOMIC DNA]</scope>
    <source>
        <strain evidence="3">Dakar</strain>
        <strain evidence="4">Dakar, Senegal</strain>
    </source>
</reference>
<evidence type="ECO:0000313" key="4">
    <source>
        <dbReference type="Proteomes" id="UP000279833"/>
    </source>
</evidence>
<accession>A0A183K847</accession>